<dbReference type="PANTHER" id="PTHR30522">
    <property type="entry name" value="NUCLEOSIDE TRIPHOSPHATE PYROPHOSPHOHYDROLASE"/>
    <property type="match status" value="1"/>
</dbReference>
<keyword evidence="3" id="KW-1185">Reference proteome</keyword>
<name>A0ABT1Z6I3_9ACTN</name>
<dbReference type="InterPro" id="IPR004518">
    <property type="entry name" value="MazG-like_dom"/>
</dbReference>
<dbReference type="InterPro" id="IPR048015">
    <property type="entry name" value="NTP-PPase_MazG-like_N"/>
</dbReference>
<sequence>MDAESLSRPGVPGTHCEFDRLVRTVWRLRQEDGCPWDREQTHESLVRYMVEEAYEAAEALRADDASHMAEELGDVLYQVVLNSQVAAEEGAFTIDDVCRAIDEKLVRRHPHVFGGVDAETPEDVARIWDNVKRRERETAGASAREPEVGLLDSVPRAMPALMQCQKISARAAKVGFDWDDVSGVWDKVHEERDEFEREPTGSQARALEFGDLLFSLVNVARMEGIDAEGALAQSNEKFRRRWSRMEDLAREKGCDLDALSTAELNELWDRAKQEESHS</sequence>
<dbReference type="Gene3D" id="1.10.287.1080">
    <property type="entry name" value="MazG-like"/>
    <property type="match status" value="2"/>
</dbReference>
<reference evidence="2 3" key="1">
    <citation type="submission" date="2022-08" db="EMBL/GenBank/DDBJ databases">
        <title>Tractidigestivibacter montrealensis type strain KD21.</title>
        <authorList>
            <person name="Diop K."/>
            <person name="Richard C."/>
            <person name="Routy B."/>
        </authorList>
    </citation>
    <scope>NUCLEOTIDE SEQUENCE [LARGE SCALE GENOMIC DNA]</scope>
    <source>
        <strain evidence="2 3">KD21</strain>
    </source>
</reference>
<dbReference type="EC" id="3.6.1.9" evidence="2"/>
<dbReference type="GO" id="GO:0047429">
    <property type="term" value="F:nucleoside triphosphate diphosphatase activity"/>
    <property type="evidence" value="ECO:0007669"/>
    <property type="project" value="UniProtKB-EC"/>
</dbReference>
<dbReference type="PANTHER" id="PTHR30522:SF0">
    <property type="entry name" value="NUCLEOSIDE TRIPHOSPHATE PYROPHOSPHOHYDROLASE"/>
    <property type="match status" value="1"/>
</dbReference>
<evidence type="ECO:0000313" key="2">
    <source>
        <dbReference type="EMBL" id="MCR9035820.1"/>
    </source>
</evidence>
<organism evidence="2 3">
    <name type="scientific">Tractidigestivibacter montrealensis</name>
    <dbReference type="NCBI Taxonomy" id="2972466"/>
    <lineage>
        <taxon>Bacteria</taxon>
        <taxon>Bacillati</taxon>
        <taxon>Actinomycetota</taxon>
        <taxon>Coriobacteriia</taxon>
        <taxon>Coriobacteriales</taxon>
        <taxon>Atopobiaceae</taxon>
        <taxon>Tractidigestivibacter</taxon>
    </lineage>
</organism>
<keyword evidence="2" id="KW-0378">Hydrolase</keyword>
<dbReference type="InterPro" id="IPR011551">
    <property type="entry name" value="NTP_PyrPHydrolase_MazG"/>
</dbReference>
<evidence type="ECO:0000313" key="3">
    <source>
        <dbReference type="Proteomes" id="UP001204320"/>
    </source>
</evidence>
<dbReference type="Pfam" id="PF03819">
    <property type="entry name" value="MazG"/>
    <property type="match status" value="1"/>
</dbReference>
<dbReference type="SUPFAM" id="SSF101386">
    <property type="entry name" value="all-alpha NTP pyrophosphatases"/>
    <property type="match status" value="2"/>
</dbReference>
<proteinExistence type="predicted"/>
<dbReference type="InterPro" id="IPR048011">
    <property type="entry name" value="NTP-PPase_MazG-like_C"/>
</dbReference>
<comment type="caution">
    <text evidence="2">The sequence shown here is derived from an EMBL/GenBank/DDBJ whole genome shotgun (WGS) entry which is preliminary data.</text>
</comment>
<dbReference type="NCBIfam" id="TIGR00444">
    <property type="entry name" value="mazG"/>
    <property type="match status" value="1"/>
</dbReference>
<evidence type="ECO:0000259" key="1">
    <source>
        <dbReference type="Pfam" id="PF03819"/>
    </source>
</evidence>
<dbReference type="CDD" id="cd11529">
    <property type="entry name" value="NTP-PPase_MazG_Cterm"/>
    <property type="match status" value="1"/>
</dbReference>
<accession>A0ABT1Z6I3</accession>
<gene>
    <name evidence="2" type="primary">mazG</name>
    <name evidence="2" type="ORF">NVS32_02470</name>
</gene>
<protein>
    <submittedName>
        <fullName evidence="2">Nucleoside triphosphate pyrophosphohydrolase</fullName>
        <ecNumber evidence="2">3.6.1.9</ecNumber>
    </submittedName>
</protein>
<dbReference type="NCBIfam" id="NF007113">
    <property type="entry name" value="PRK09562.1"/>
    <property type="match status" value="1"/>
</dbReference>
<feature type="domain" description="NTP pyrophosphohydrolase MazG-like" evidence="1">
    <location>
        <begin position="40"/>
        <end position="113"/>
    </location>
</feature>
<dbReference type="CDD" id="cd11528">
    <property type="entry name" value="NTP-PPase_MazG_Nterm"/>
    <property type="match status" value="1"/>
</dbReference>
<dbReference type="EMBL" id="JANSKA010000001">
    <property type="protein sequence ID" value="MCR9035820.1"/>
    <property type="molecule type" value="Genomic_DNA"/>
</dbReference>
<dbReference type="Proteomes" id="UP001204320">
    <property type="component" value="Unassembled WGS sequence"/>
</dbReference>